<evidence type="ECO:0000259" key="6">
    <source>
        <dbReference type="Pfam" id="PF00664"/>
    </source>
</evidence>
<evidence type="ECO:0000313" key="7">
    <source>
        <dbReference type="EMBL" id="CAK7329037.1"/>
    </source>
</evidence>
<dbReference type="AlphaFoldDB" id="A0AAV1R4V3"/>
<dbReference type="PANTHER" id="PTHR24222">
    <property type="entry name" value="ABC TRANSPORTER B FAMILY"/>
    <property type="match status" value="1"/>
</dbReference>
<dbReference type="Gene3D" id="1.20.1560.10">
    <property type="entry name" value="ABC transporter type 1, transmembrane domain"/>
    <property type="match status" value="1"/>
</dbReference>
<evidence type="ECO:0000256" key="4">
    <source>
        <dbReference type="ARBA" id="ARBA00023136"/>
    </source>
</evidence>
<keyword evidence="2" id="KW-0812">Transmembrane</keyword>
<organism evidence="7 8">
    <name type="scientific">Dovyalis caffra</name>
    <dbReference type="NCBI Taxonomy" id="77055"/>
    <lineage>
        <taxon>Eukaryota</taxon>
        <taxon>Viridiplantae</taxon>
        <taxon>Streptophyta</taxon>
        <taxon>Embryophyta</taxon>
        <taxon>Tracheophyta</taxon>
        <taxon>Spermatophyta</taxon>
        <taxon>Magnoliopsida</taxon>
        <taxon>eudicotyledons</taxon>
        <taxon>Gunneridae</taxon>
        <taxon>Pentapetalae</taxon>
        <taxon>rosids</taxon>
        <taxon>fabids</taxon>
        <taxon>Malpighiales</taxon>
        <taxon>Salicaceae</taxon>
        <taxon>Flacourtieae</taxon>
        <taxon>Dovyalis</taxon>
    </lineage>
</organism>
<keyword evidence="8" id="KW-1185">Reference proteome</keyword>
<dbReference type="InterPro" id="IPR011527">
    <property type="entry name" value="ABC1_TM_dom"/>
</dbReference>
<dbReference type="Pfam" id="PF00664">
    <property type="entry name" value="ABC_membrane"/>
    <property type="match status" value="1"/>
</dbReference>
<dbReference type="GO" id="GO:0140359">
    <property type="term" value="F:ABC-type transporter activity"/>
    <property type="evidence" value="ECO:0007669"/>
    <property type="project" value="InterPro"/>
</dbReference>
<dbReference type="SUPFAM" id="SSF90123">
    <property type="entry name" value="ABC transporter transmembrane region"/>
    <property type="match status" value="1"/>
</dbReference>
<dbReference type="InterPro" id="IPR039421">
    <property type="entry name" value="Type_1_exporter"/>
</dbReference>
<dbReference type="Proteomes" id="UP001314170">
    <property type="component" value="Unassembled WGS sequence"/>
</dbReference>
<keyword evidence="4" id="KW-0472">Membrane</keyword>
<evidence type="ECO:0000256" key="2">
    <source>
        <dbReference type="ARBA" id="ARBA00022692"/>
    </source>
</evidence>
<keyword evidence="3" id="KW-1133">Transmembrane helix</keyword>
<protein>
    <recommendedName>
        <fullName evidence="6">ABC transmembrane type-1 domain-containing protein</fullName>
    </recommendedName>
</protein>
<name>A0AAV1R4V3_9ROSI</name>
<proteinExistence type="predicted"/>
<comment type="caution">
    <text evidence="7">The sequence shown here is derived from an EMBL/GenBank/DDBJ whole genome shotgun (WGS) entry which is preliminary data.</text>
</comment>
<gene>
    <name evidence="7" type="ORF">DCAF_LOCUS6785</name>
</gene>
<evidence type="ECO:0000256" key="1">
    <source>
        <dbReference type="ARBA" id="ARBA00004141"/>
    </source>
</evidence>
<evidence type="ECO:0000256" key="3">
    <source>
        <dbReference type="ARBA" id="ARBA00022989"/>
    </source>
</evidence>
<reference evidence="7 8" key="1">
    <citation type="submission" date="2024-01" db="EMBL/GenBank/DDBJ databases">
        <authorList>
            <person name="Waweru B."/>
        </authorList>
    </citation>
    <scope>NUCLEOTIDE SEQUENCE [LARGE SCALE GENOMIC DNA]</scope>
</reference>
<dbReference type="InterPro" id="IPR036640">
    <property type="entry name" value="ABC1_TM_sf"/>
</dbReference>
<accession>A0AAV1R4V3</accession>
<dbReference type="EMBL" id="CAWUPB010000905">
    <property type="protein sequence ID" value="CAK7329037.1"/>
    <property type="molecule type" value="Genomic_DNA"/>
</dbReference>
<feature type="domain" description="ABC transmembrane type-1" evidence="6">
    <location>
        <begin position="3"/>
        <end position="62"/>
    </location>
</feature>
<evidence type="ECO:0000313" key="8">
    <source>
        <dbReference type="Proteomes" id="UP001314170"/>
    </source>
</evidence>
<dbReference type="PANTHER" id="PTHR24222:SF83">
    <property type="entry name" value="ABC TRANSPORTER B FAMILY MEMBER 19"/>
    <property type="match status" value="1"/>
</dbReference>
<evidence type="ECO:0000256" key="5">
    <source>
        <dbReference type="SAM" id="MobiDB-lite"/>
    </source>
</evidence>
<dbReference type="GO" id="GO:0005524">
    <property type="term" value="F:ATP binding"/>
    <property type="evidence" value="ECO:0007669"/>
    <property type="project" value="InterPro"/>
</dbReference>
<comment type="subcellular location">
    <subcellularLocation>
        <location evidence="1">Membrane</location>
        <topology evidence="1">Multi-pass membrane protein</topology>
    </subcellularLocation>
</comment>
<feature type="region of interest" description="Disordered" evidence="5">
    <location>
        <begin position="96"/>
        <end position="120"/>
    </location>
</feature>
<dbReference type="GO" id="GO:0005886">
    <property type="term" value="C:plasma membrane"/>
    <property type="evidence" value="ECO:0007669"/>
    <property type="project" value="TreeGrafter"/>
</dbReference>
<sequence>MEVQVGCWMYASERQLARLRLAFLKTVLSQDIGVFKMNLTGEKVISGVTNHMSIIQEAIGEKGVSYIFEFETYDDLQVCKECSRSDLIIYALFDDDDPVDPQTADPSEQRPPFAQGKSCD</sequence>